<keyword evidence="2" id="KW-0479">Metal-binding</keyword>
<dbReference type="Proteomes" id="UP000609531">
    <property type="component" value="Unassembled WGS sequence"/>
</dbReference>
<evidence type="ECO:0000256" key="3">
    <source>
        <dbReference type="ARBA" id="ARBA00023239"/>
    </source>
</evidence>
<feature type="domain" description="HpcH/HpaI aldolase/citrate lyase" evidence="4">
    <location>
        <begin position="18"/>
        <end position="241"/>
    </location>
</feature>
<name>A0A934ILI7_9HYPH</name>
<keyword evidence="3" id="KW-0456">Lyase</keyword>
<evidence type="ECO:0000313" key="5">
    <source>
        <dbReference type="EMBL" id="MBJ3774135.1"/>
    </source>
</evidence>
<dbReference type="AlphaFoldDB" id="A0A934ILI7"/>
<evidence type="ECO:0000256" key="2">
    <source>
        <dbReference type="ARBA" id="ARBA00022723"/>
    </source>
</evidence>
<dbReference type="RefSeq" id="WP_198880036.1">
    <property type="nucleotide sequence ID" value="NZ_JAEKJA010000001.1"/>
</dbReference>
<comment type="caution">
    <text evidence="5">The sequence shown here is derived from an EMBL/GenBank/DDBJ whole genome shotgun (WGS) entry which is preliminary data.</text>
</comment>
<sequence length="253" mass="26808">MAPNPIKAALKRGETVVGMWSSTGSPEIAEAAVRLGWKTIVLDNEHGVADLDTAVAIHRAVLSAGGDVLLRVPAADPTLLKLVLDRGFRSIMAPMVDTVEEARVFAEACRYPPLGKRGYAAPIIRASGYGTEPDYVKTAHEELLLIAQIEHTAAVENIAAIAAVDGIDGLFLGPNDLAGSLGLLEQLGDERVLAMCERVEKDVLATGKWLGSIVRPGRTPRELHEHGVRLIAGPSDIGLFLAAAKAALDEFAL</sequence>
<dbReference type="InterPro" id="IPR050251">
    <property type="entry name" value="HpcH-HpaI_aldolase"/>
</dbReference>
<dbReference type="GO" id="GO:0046872">
    <property type="term" value="F:metal ion binding"/>
    <property type="evidence" value="ECO:0007669"/>
    <property type="project" value="UniProtKB-KW"/>
</dbReference>
<dbReference type="InterPro" id="IPR040442">
    <property type="entry name" value="Pyrv_kinase-like_dom_sf"/>
</dbReference>
<gene>
    <name evidence="5" type="ORF">JCR33_00435</name>
</gene>
<comment type="similarity">
    <text evidence="1">Belongs to the HpcH/HpaI aldolase family.</text>
</comment>
<keyword evidence="6" id="KW-1185">Reference proteome</keyword>
<dbReference type="GO" id="GO:0005737">
    <property type="term" value="C:cytoplasm"/>
    <property type="evidence" value="ECO:0007669"/>
    <property type="project" value="TreeGrafter"/>
</dbReference>
<dbReference type="PANTHER" id="PTHR30502:SF0">
    <property type="entry name" value="PHOSPHOENOLPYRUVATE CARBOXYLASE FAMILY PROTEIN"/>
    <property type="match status" value="1"/>
</dbReference>
<organism evidence="5 6">
    <name type="scientific">Acuticoccus mangrovi</name>
    <dbReference type="NCBI Taxonomy" id="2796142"/>
    <lineage>
        <taxon>Bacteria</taxon>
        <taxon>Pseudomonadati</taxon>
        <taxon>Pseudomonadota</taxon>
        <taxon>Alphaproteobacteria</taxon>
        <taxon>Hyphomicrobiales</taxon>
        <taxon>Amorphaceae</taxon>
        <taxon>Acuticoccus</taxon>
    </lineage>
</organism>
<evidence type="ECO:0000256" key="1">
    <source>
        <dbReference type="ARBA" id="ARBA00005568"/>
    </source>
</evidence>
<evidence type="ECO:0000259" key="4">
    <source>
        <dbReference type="Pfam" id="PF03328"/>
    </source>
</evidence>
<evidence type="ECO:0000313" key="6">
    <source>
        <dbReference type="Proteomes" id="UP000609531"/>
    </source>
</evidence>
<dbReference type="Pfam" id="PF03328">
    <property type="entry name" value="HpcH_HpaI"/>
    <property type="match status" value="1"/>
</dbReference>
<dbReference type="PANTHER" id="PTHR30502">
    <property type="entry name" value="2-KETO-3-DEOXY-L-RHAMNONATE ALDOLASE"/>
    <property type="match status" value="1"/>
</dbReference>
<dbReference type="GO" id="GO:0016832">
    <property type="term" value="F:aldehyde-lyase activity"/>
    <property type="evidence" value="ECO:0007669"/>
    <property type="project" value="TreeGrafter"/>
</dbReference>
<accession>A0A934ILI7</accession>
<dbReference type="InterPro" id="IPR015813">
    <property type="entry name" value="Pyrv/PenolPyrv_kinase-like_dom"/>
</dbReference>
<dbReference type="InterPro" id="IPR005000">
    <property type="entry name" value="Aldolase/citrate-lyase_domain"/>
</dbReference>
<proteinExistence type="inferred from homology"/>
<dbReference type="EMBL" id="JAEKJA010000001">
    <property type="protein sequence ID" value="MBJ3774135.1"/>
    <property type="molecule type" value="Genomic_DNA"/>
</dbReference>
<dbReference type="SUPFAM" id="SSF51621">
    <property type="entry name" value="Phosphoenolpyruvate/pyruvate domain"/>
    <property type="match status" value="1"/>
</dbReference>
<dbReference type="Gene3D" id="3.20.20.60">
    <property type="entry name" value="Phosphoenolpyruvate-binding domains"/>
    <property type="match status" value="1"/>
</dbReference>
<protein>
    <submittedName>
        <fullName evidence="5">Aldolase</fullName>
    </submittedName>
</protein>
<reference evidence="5" key="1">
    <citation type="submission" date="2020-12" db="EMBL/GenBank/DDBJ databases">
        <title>Bacterial taxonomy.</title>
        <authorList>
            <person name="Pan X."/>
        </authorList>
    </citation>
    <scope>NUCLEOTIDE SEQUENCE</scope>
    <source>
        <strain evidence="5">B2012</strain>
    </source>
</reference>